<keyword evidence="12" id="KW-1185">Reference proteome</keyword>
<accession>A0A841K2K6</accession>
<feature type="domain" description="Anti-sigma-28 factor FlgM C-terminal" evidence="10">
    <location>
        <begin position="48"/>
        <end position="98"/>
    </location>
</feature>
<dbReference type="GO" id="GO:0044781">
    <property type="term" value="P:bacterial-type flagellum organization"/>
    <property type="evidence" value="ECO:0007669"/>
    <property type="project" value="UniProtKB-KW"/>
</dbReference>
<feature type="region of interest" description="Disordered" evidence="9">
    <location>
        <begin position="20"/>
        <end position="44"/>
    </location>
</feature>
<name>A0A841K2K6_9BACT</name>
<comment type="caution">
    <text evidence="11">The sequence shown here is derived from an EMBL/GenBank/DDBJ whole genome shotgun (WGS) entry which is preliminary data.</text>
</comment>
<dbReference type="InterPro" id="IPR031316">
    <property type="entry name" value="FlgM_C"/>
</dbReference>
<keyword evidence="11" id="KW-0969">Cilium</keyword>
<keyword evidence="11" id="KW-0966">Cell projection</keyword>
<evidence type="ECO:0000256" key="8">
    <source>
        <dbReference type="ARBA" id="ARBA00030117"/>
    </source>
</evidence>
<reference evidence="11 12" key="1">
    <citation type="submission" date="2020-08" db="EMBL/GenBank/DDBJ databases">
        <title>Genomic Encyclopedia of Type Strains, Phase IV (KMG-IV): sequencing the most valuable type-strain genomes for metagenomic binning, comparative biology and taxonomic classification.</title>
        <authorList>
            <person name="Goeker M."/>
        </authorList>
    </citation>
    <scope>NUCLEOTIDE SEQUENCE [LARGE SCALE GENOMIC DNA]</scope>
    <source>
        <strain evidence="11 12">DSM 103733</strain>
    </source>
</reference>
<keyword evidence="11" id="KW-0282">Flagellum</keyword>
<dbReference type="RefSeq" id="WP_050060214.1">
    <property type="nucleotide sequence ID" value="NZ_JACHEK010000013.1"/>
</dbReference>
<comment type="similarity">
    <text evidence="1">Belongs to the FlgM family.</text>
</comment>
<dbReference type="InterPro" id="IPR035890">
    <property type="entry name" value="Anti-sigma-28_factor_FlgM_sf"/>
</dbReference>
<evidence type="ECO:0000256" key="9">
    <source>
        <dbReference type="SAM" id="MobiDB-lite"/>
    </source>
</evidence>
<evidence type="ECO:0000256" key="4">
    <source>
        <dbReference type="ARBA" id="ARBA00022795"/>
    </source>
</evidence>
<evidence type="ECO:0000256" key="2">
    <source>
        <dbReference type="ARBA" id="ARBA00017823"/>
    </source>
</evidence>
<feature type="compositionally biased region" description="Low complexity" evidence="9">
    <location>
        <begin position="22"/>
        <end position="43"/>
    </location>
</feature>
<evidence type="ECO:0000256" key="3">
    <source>
        <dbReference type="ARBA" id="ARBA00022491"/>
    </source>
</evidence>
<organism evidence="11 12">
    <name type="scientific">Silvibacterium bohemicum</name>
    <dbReference type="NCBI Taxonomy" id="1577686"/>
    <lineage>
        <taxon>Bacteria</taxon>
        <taxon>Pseudomonadati</taxon>
        <taxon>Acidobacteriota</taxon>
        <taxon>Terriglobia</taxon>
        <taxon>Terriglobales</taxon>
        <taxon>Acidobacteriaceae</taxon>
        <taxon>Silvibacterium</taxon>
    </lineage>
</organism>
<gene>
    <name evidence="11" type="ORF">HNQ77_005239</name>
</gene>
<evidence type="ECO:0000256" key="1">
    <source>
        <dbReference type="ARBA" id="ARBA00005322"/>
    </source>
</evidence>
<keyword evidence="6" id="KW-0804">Transcription</keyword>
<dbReference type="OrthoDB" id="123535at2"/>
<keyword evidence="5" id="KW-0805">Transcription regulation</keyword>
<dbReference type="SUPFAM" id="SSF101498">
    <property type="entry name" value="Anti-sigma factor FlgM"/>
    <property type="match status" value="1"/>
</dbReference>
<evidence type="ECO:0000256" key="5">
    <source>
        <dbReference type="ARBA" id="ARBA00023015"/>
    </source>
</evidence>
<sequence length="105" mass="10537">MNISGGIERAPQTLEAFQTVPAASTTETASTAARTTASQPAAAESAIDQAHLSAAANIMSQAAGQTDVRMDKVASVQAALASGSYQVSSAQVAGKLIDQMLGEGK</sequence>
<keyword evidence="3" id="KW-0678">Repressor</keyword>
<dbReference type="InterPro" id="IPR007412">
    <property type="entry name" value="FlgM"/>
</dbReference>
<evidence type="ECO:0000313" key="11">
    <source>
        <dbReference type="EMBL" id="MBB6147245.1"/>
    </source>
</evidence>
<dbReference type="GO" id="GO:0045892">
    <property type="term" value="P:negative regulation of DNA-templated transcription"/>
    <property type="evidence" value="ECO:0007669"/>
    <property type="project" value="InterPro"/>
</dbReference>
<evidence type="ECO:0000256" key="6">
    <source>
        <dbReference type="ARBA" id="ARBA00023163"/>
    </source>
</evidence>
<dbReference type="AlphaFoldDB" id="A0A841K2K6"/>
<evidence type="ECO:0000256" key="7">
    <source>
        <dbReference type="ARBA" id="ARBA00024739"/>
    </source>
</evidence>
<dbReference type="NCBIfam" id="TIGR03824">
    <property type="entry name" value="FlgM_jcvi"/>
    <property type="match status" value="1"/>
</dbReference>
<evidence type="ECO:0000313" key="12">
    <source>
        <dbReference type="Proteomes" id="UP000538666"/>
    </source>
</evidence>
<dbReference type="Proteomes" id="UP000538666">
    <property type="component" value="Unassembled WGS sequence"/>
</dbReference>
<proteinExistence type="inferred from homology"/>
<dbReference type="EMBL" id="JACHEK010000013">
    <property type="protein sequence ID" value="MBB6147245.1"/>
    <property type="molecule type" value="Genomic_DNA"/>
</dbReference>
<dbReference type="Pfam" id="PF04316">
    <property type="entry name" value="FlgM"/>
    <property type="match status" value="1"/>
</dbReference>
<evidence type="ECO:0000259" key="10">
    <source>
        <dbReference type="Pfam" id="PF04316"/>
    </source>
</evidence>
<protein>
    <recommendedName>
        <fullName evidence="2">Negative regulator of flagellin synthesis</fullName>
    </recommendedName>
    <alternativeName>
        <fullName evidence="8">Anti-sigma-28 factor</fullName>
    </alternativeName>
</protein>
<keyword evidence="4" id="KW-1005">Bacterial flagellum biogenesis</keyword>
<comment type="function">
    <text evidence="7">Responsible for the coupling of flagellin expression to flagellar assembly by preventing expression of the flagellin genes when a component of the middle class of proteins is defective. It negatively regulates flagellar genes by inhibiting the activity of FliA by directly binding to FliA.</text>
</comment>